<evidence type="ECO:0000256" key="1">
    <source>
        <dbReference type="SAM" id="MobiDB-lite"/>
    </source>
</evidence>
<comment type="caution">
    <text evidence="2">The sequence shown here is derived from an EMBL/GenBank/DDBJ whole genome shotgun (WGS) entry which is preliminary data.</text>
</comment>
<dbReference type="RefSeq" id="WP_097586837.1">
    <property type="nucleotide sequence ID" value="NZ_NWTC01000008.1"/>
</dbReference>
<evidence type="ECO:0000313" key="2">
    <source>
        <dbReference type="EMBL" id="PDT47437.1"/>
    </source>
</evidence>
<evidence type="ECO:0000313" key="3">
    <source>
        <dbReference type="Proteomes" id="UP000220353"/>
    </source>
</evidence>
<name>A0A2A6LYL9_RHIFR</name>
<feature type="region of interest" description="Disordered" evidence="1">
    <location>
        <begin position="48"/>
        <end position="70"/>
    </location>
</feature>
<proteinExistence type="predicted"/>
<feature type="region of interest" description="Disordered" evidence="1">
    <location>
        <begin position="1"/>
        <end position="20"/>
    </location>
</feature>
<accession>A0A2A6LYL9</accession>
<dbReference type="AlphaFoldDB" id="A0A2A6LYL9"/>
<organism evidence="2 3">
    <name type="scientific">Rhizobium fredii</name>
    <name type="common">Sinorhizobium fredii</name>
    <dbReference type="NCBI Taxonomy" id="380"/>
    <lineage>
        <taxon>Bacteria</taxon>
        <taxon>Pseudomonadati</taxon>
        <taxon>Pseudomonadota</taxon>
        <taxon>Alphaproteobacteria</taxon>
        <taxon>Hyphomicrobiales</taxon>
        <taxon>Rhizobiaceae</taxon>
        <taxon>Sinorhizobium/Ensifer group</taxon>
        <taxon>Sinorhizobium</taxon>
    </lineage>
</organism>
<gene>
    <name evidence="2" type="ORF">CO661_11880</name>
</gene>
<feature type="compositionally biased region" description="Polar residues" evidence="1">
    <location>
        <begin position="51"/>
        <end position="62"/>
    </location>
</feature>
<feature type="compositionally biased region" description="Basic and acidic residues" evidence="1">
    <location>
        <begin position="1"/>
        <end position="10"/>
    </location>
</feature>
<dbReference type="Proteomes" id="UP000220353">
    <property type="component" value="Unassembled WGS sequence"/>
</dbReference>
<protein>
    <submittedName>
        <fullName evidence="2">Uncharacterized protein</fullName>
    </submittedName>
</protein>
<dbReference type="EMBL" id="NWTC01000008">
    <property type="protein sequence ID" value="PDT47437.1"/>
    <property type="molecule type" value="Genomic_DNA"/>
</dbReference>
<reference evidence="2 3" key="1">
    <citation type="submission" date="2017-09" db="EMBL/GenBank/DDBJ databases">
        <title>Comparative genomics of rhizobia isolated from Phaseolus vulgaris in China.</title>
        <authorList>
            <person name="Tong W."/>
        </authorList>
    </citation>
    <scope>NUCLEOTIDE SEQUENCE [LARGE SCALE GENOMIC DNA]</scope>
    <source>
        <strain evidence="2 3">PCH1</strain>
    </source>
</reference>
<sequence length="70" mass="7382">MDDHDKKGAGHSEPASDLDEVAEQLAASNLLEIAGQLARLAEDLKALSARPIQQTSTSTQPSDKPEPSAE</sequence>